<feature type="region of interest" description="Disordered" evidence="1">
    <location>
        <begin position="1"/>
        <end position="195"/>
    </location>
</feature>
<feature type="non-terminal residue" evidence="2">
    <location>
        <position position="1"/>
    </location>
</feature>
<evidence type="ECO:0000256" key="1">
    <source>
        <dbReference type="SAM" id="MobiDB-lite"/>
    </source>
</evidence>
<protein>
    <submittedName>
        <fullName evidence="2">Uncharacterized protein</fullName>
    </submittedName>
</protein>
<reference evidence="2" key="1">
    <citation type="submission" date="2020-02" db="EMBL/GenBank/DDBJ databases">
        <authorList>
            <person name="Meier V. D."/>
        </authorList>
    </citation>
    <scope>NUCLEOTIDE SEQUENCE</scope>
    <source>
        <strain evidence="2">AVDCRST_MAG01</strain>
    </source>
</reference>
<sequence>VGTTLPSLQRPDRPGPPRQGGARGGTAKPPPIGARPAFVPSRDPPRERRLAAGRARGLPGRQGRPVGAPRGGVDGGAEPHRGPERGLSDLLRARGGHRLRRDRPRRANRTGEPHPRDDTRPPAPASRDSQRGGPGAHHPFPLSRSALRPGEVPCHAQRHEGRCRGRGQRAGRLEGASLPVAGSGGARAPPARLPV</sequence>
<evidence type="ECO:0000313" key="2">
    <source>
        <dbReference type="EMBL" id="CAA9440441.1"/>
    </source>
</evidence>
<dbReference type="AlphaFoldDB" id="A0A6J4QI18"/>
<feature type="compositionally biased region" description="Low complexity" evidence="1">
    <location>
        <begin position="52"/>
        <end position="65"/>
    </location>
</feature>
<feature type="compositionally biased region" description="Basic residues" evidence="1">
    <location>
        <begin position="94"/>
        <end position="108"/>
    </location>
</feature>
<feature type="compositionally biased region" description="Low complexity" evidence="1">
    <location>
        <begin position="186"/>
        <end position="195"/>
    </location>
</feature>
<dbReference type="EMBL" id="CADCUW010000467">
    <property type="protein sequence ID" value="CAA9440441.1"/>
    <property type="molecule type" value="Genomic_DNA"/>
</dbReference>
<proteinExistence type="predicted"/>
<accession>A0A6J4QI18</accession>
<organism evidence="2">
    <name type="scientific">uncultured Rubrobacteraceae bacterium</name>
    <dbReference type="NCBI Taxonomy" id="349277"/>
    <lineage>
        <taxon>Bacteria</taxon>
        <taxon>Bacillati</taxon>
        <taxon>Actinomycetota</taxon>
        <taxon>Rubrobacteria</taxon>
        <taxon>Rubrobacterales</taxon>
        <taxon>Rubrobacteraceae</taxon>
        <taxon>environmental samples</taxon>
    </lineage>
</organism>
<name>A0A6J4QI18_9ACTN</name>
<gene>
    <name evidence="2" type="ORF">AVDCRST_MAG01-01-3576</name>
</gene>
<feature type="compositionally biased region" description="Basic and acidic residues" evidence="1">
    <location>
        <begin position="77"/>
        <end position="87"/>
    </location>
</feature>
<feature type="non-terminal residue" evidence="2">
    <location>
        <position position="195"/>
    </location>
</feature>
<feature type="compositionally biased region" description="Basic and acidic residues" evidence="1">
    <location>
        <begin position="109"/>
        <end position="120"/>
    </location>
</feature>